<dbReference type="InterPro" id="IPR009057">
    <property type="entry name" value="Homeodomain-like_sf"/>
</dbReference>
<sequence>MQKRRSIKQAKLLASAQSLIHQQGLHKTTLADIAEDSGVSIGNMYYYFKTKEDILRAVAGSQVEQFNDMVAAFKTLPSPRARLAAFIDERTKIAPEVAKWGCPIGSLIQEIAKYDVDLQDGHNALKARLSWAEQQFSQMEVAQPAMFAQRYVASLQGACLLASTYHDPSIFIEQGEQLKAWLDTL</sequence>
<reference evidence="6 7" key="1">
    <citation type="submission" date="2020-04" db="EMBL/GenBank/DDBJ databases">
        <title>Ferrimonas sp. S7 isolated from sea water.</title>
        <authorList>
            <person name="Bae S.S."/>
            <person name="Baek K."/>
        </authorList>
    </citation>
    <scope>NUCLEOTIDE SEQUENCE [LARGE SCALE GENOMIC DNA]</scope>
    <source>
        <strain evidence="6 7">S7</strain>
    </source>
</reference>
<evidence type="ECO:0000256" key="1">
    <source>
        <dbReference type="ARBA" id="ARBA00023015"/>
    </source>
</evidence>
<evidence type="ECO:0000313" key="7">
    <source>
        <dbReference type="Proteomes" id="UP000501602"/>
    </source>
</evidence>
<protein>
    <submittedName>
        <fullName evidence="6">TetR/AcrR family transcriptional regulator</fullName>
    </submittedName>
</protein>
<dbReference type="PROSITE" id="PS01081">
    <property type="entry name" value="HTH_TETR_1"/>
    <property type="match status" value="1"/>
</dbReference>
<organism evidence="6 7">
    <name type="scientific">Ferrimonas lipolytica</name>
    <dbReference type="NCBI Taxonomy" id="2724191"/>
    <lineage>
        <taxon>Bacteria</taxon>
        <taxon>Pseudomonadati</taxon>
        <taxon>Pseudomonadota</taxon>
        <taxon>Gammaproteobacteria</taxon>
        <taxon>Alteromonadales</taxon>
        <taxon>Ferrimonadaceae</taxon>
        <taxon>Ferrimonas</taxon>
    </lineage>
</organism>
<dbReference type="SUPFAM" id="SSF46689">
    <property type="entry name" value="Homeodomain-like"/>
    <property type="match status" value="1"/>
</dbReference>
<evidence type="ECO:0000259" key="5">
    <source>
        <dbReference type="PROSITE" id="PS50977"/>
    </source>
</evidence>
<dbReference type="InterPro" id="IPR001647">
    <property type="entry name" value="HTH_TetR"/>
</dbReference>
<keyword evidence="3" id="KW-0804">Transcription</keyword>
<dbReference type="GO" id="GO:0003677">
    <property type="term" value="F:DNA binding"/>
    <property type="evidence" value="ECO:0007669"/>
    <property type="project" value="UniProtKB-UniRule"/>
</dbReference>
<dbReference type="KEGG" id="fes:HER31_01940"/>
<keyword evidence="1" id="KW-0805">Transcription regulation</keyword>
<evidence type="ECO:0000256" key="3">
    <source>
        <dbReference type="ARBA" id="ARBA00023163"/>
    </source>
</evidence>
<proteinExistence type="predicted"/>
<dbReference type="Gene3D" id="1.10.357.10">
    <property type="entry name" value="Tetracycline Repressor, domain 2"/>
    <property type="match status" value="1"/>
</dbReference>
<dbReference type="PROSITE" id="PS50977">
    <property type="entry name" value="HTH_TETR_2"/>
    <property type="match status" value="1"/>
</dbReference>
<accession>A0A6H1UAB3</accession>
<feature type="DNA-binding region" description="H-T-H motif" evidence="4">
    <location>
        <begin position="29"/>
        <end position="48"/>
    </location>
</feature>
<dbReference type="Proteomes" id="UP000501602">
    <property type="component" value="Chromosome"/>
</dbReference>
<dbReference type="SUPFAM" id="SSF48498">
    <property type="entry name" value="Tetracyclin repressor-like, C-terminal domain"/>
    <property type="match status" value="1"/>
</dbReference>
<evidence type="ECO:0000256" key="4">
    <source>
        <dbReference type="PROSITE-ProRule" id="PRU00335"/>
    </source>
</evidence>
<keyword evidence="2 4" id="KW-0238">DNA-binding</keyword>
<dbReference type="EMBL" id="CP051180">
    <property type="protein sequence ID" value="QIZ75768.1"/>
    <property type="molecule type" value="Genomic_DNA"/>
</dbReference>
<evidence type="ECO:0000256" key="2">
    <source>
        <dbReference type="ARBA" id="ARBA00023125"/>
    </source>
</evidence>
<name>A0A6H1UAB3_9GAMM</name>
<keyword evidence="7" id="KW-1185">Reference proteome</keyword>
<dbReference type="Pfam" id="PF00440">
    <property type="entry name" value="TetR_N"/>
    <property type="match status" value="1"/>
</dbReference>
<dbReference type="PANTHER" id="PTHR47506">
    <property type="entry name" value="TRANSCRIPTIONAL REGULATORY PROTEIN"/>
    <property type="match status" value="1"/>
</dbReference>
<dbReference type="InterPro" id="IPR023772">
    <property type="entry name" value="DNA-bd_HTH_TetR-type_CS"/>
</dbReference>
<gene>
    <name evidence="6" type="ORF">HER31_01940</name>
</gene>
<feature type="domain" description="HTH tetR-type" evidence="5">
    <location>
        <begin position="6"/>
        <end position="66"/>
    </location>
</feature>
<dbReference type="PRINTS" id="PR00455">
    <property type="entry name" value="HTHTETR"/>
</dbReference>
<evidence type="ECO:0000313" key="6">
    <source>
        <dbReference type="EMBL" id="QIZ75768.1"/>
    </source>
</evidence>
<dbReference type="AlphaFoldDB" id="A0A6H1UAB3"/>
<dbReference type="RefSeq" id="WP_168659029.1">
    <property type="nucleotide sequence ID" value="NZ_CP051180.1"/>
</dbReference>
<dbReference type="InterPro" id="IPR036271">
    <property type="entry name" value="Tet_transcr_reg_TetR-rel_C_sf"/>
</dbReference>
<dbReference type="PANTHER" id="PTHR47506:SF6">
    <property type="entry name" value="HTH-TYPE TRANSCRIPTIONAL REPRESSOR NEMR"/>
    <property type="match status" value="1"/>
</dbReference>